<dbReference type="GO" id="GO:0016491">
    <property type="term" value="F:oxidoreductase activity"/>
    <property type="evidence" value="ECO:0007669"/>
    <property type="project" value="UniProtKB-KW"/>
</dbReference>
<evidence type="ECO:0000259" key="3">
    <source>
        <dbReference type="PROSITE" id="PS51387"/>
    </source>
</evidence>
<evidence type="ECO:0000313" key="5">
    <source>
        <dbReference type="Proteomes" id="UP001278766"/>
    </source>
</evidence>
<evidence type="ECO:0000313" key="4">
    <source>
        <dbReference type="EMBL" id="KAK3292164.1"/>
    </source>
</evidence>
<dbReference type="InterPro" id="IPR006094">
    <property type="entry name" value="Oxid_FAD_bind_N"/>
</dbReference>
<proteinExistence type="inferred from homology"/>
<sequence>MDSLSSRFPSCSPNTLFKAATMASALRSTAIAALLAVFVDHTSAAAIAAEKCPTRFAWENAQLTDAAVANNDPLFGFGDAFNSKDEECKAMPGDASWPSQQTWDKFNTALGGALTEIVPLAASCYSDWPQYDAAACADITENWSSPYTHVNDPASIMWPLYQGRTCLPTDDPNSNCTLGGYAAYSVAATEVKHIQLALNFARNANLRLVVKNTGHDFAAKSVGAGALSVWTHELKDIEFLADYNCRGYSGPAFRMGSGVVVEEAYAAAEENDVTVVGGMCRTVGLAGGYTAGGGHSPMAALVGMAADQILELNVVLPDGRFVTANEDENPDLYWALRGGGGSTYGVVTSVTIRAYPKVPTTTMTYSYTTGPDLPADKFFEALGVYMSYFDAFTSAGAFGYFLVVSSGPGEFVFNMMPMWGANMTKPQFTSLVTPFLDELAGLGIAITPVITEYPTMYQAYNGTFTGAESVGSYDSHAASRLFPKENFESAKLADTLAAVRHAVEGGGTLVGYNIRSAPNPSINQDNSINPAWRKTTGFFILGASWAPGATDEEIQQVSETLTTDWMARWREVSPGAGSYMSEGDINEPDFQQAFYGAHYARLLELKKKYDPTGLFYAPTAVGSEDWYVTDQLPWIPTQNGRLCRKV</sequence>
<reference evidence="4" key="2">
    <citation type="submission" date="2023-06" db="EMBL/GenBank/DDBJ databases">
        <authorList>
            <consortium name="Lawrence Berkeley National Laboratory"/>
            <person name="Haridas S."/>
            <person name="Hensen N."/>
            <person name="Bonometti L."/>
            <person name="Westerberg I."/>
            <person name="Brannstrom I.O."/>
            <person name="Guillou S."/>
            <person name="Cros-Aarteil S."/>
            <person name="Calhoun S."/>
            <person name="Kuo A."/>
            <person name="Mondo S."/>
            <person name="Pangilinan J."/>
            <person name="Riley R."/>
            <person name="Labutti K."/>
            <person name="Andreopoulos B."/>
            <person name="Lipzen A."/>
            <person name="Chen C."/>
            <person name="Yanf M."/>
            <person name="Daum C."/>
            <person name="Ng V."/>
            <person name="Clum A."/>
            <person name="Steindorff A."/>
            <person name="Ohm R."/>
            <person name="Martin F."/>
            <person name="Silar P."/>
            <person name="Natvig D."/>
            <person name="Lalanne C."/>
            <person name="Gautier V."/>
            <person name="Ament-Velasquez S.L."/>
            <person name="Kruys A."/>
            <person name="Hutchinson M.I."/>
            <person name="Powell A.J."/>
            <person name="Barry K."/>
            <person name="Miller A.N."/>
            <person name="Grigoriev I.V."/>
            <person name="Debuchy R."/>
            <person name="Gladieux P."/>
            <person name="Thoren M.H."/>
            <person name="Johannesson H."/>
        </authorList>
    </citation>
    <scope>NUCLEOTIDE SEQUENCE</scope>
    <source>
        <strain evidence="4">CBS 168.71</strain>
    </source>
</reference>
<dbReference type="SUPFAM" id="SSF56176">
    <property type="entry name" value="FAD-binding/transporter-associated domain-like"/>
    <property type="match status" value="1"/>
</dbReference>
<organism evidence="4 5">
    <name type="scientific">Chaetomium fimeti</name>
    <dbReference type="NCBI Taxonomy" id="1854472"/>
    <lineage>
        <taxon>Eukaryota</taxon>
        <taxon>Fungi</taxon>
        <taxon>Dikarya</taxon>
        <taxon>Ascomycota</taxon>
        <taxon>Pezizomycotina</taxon>
        <taxon>Sordariomycetes</taxon>
        <taxon>Sordariomycetidae</taxon>
        <taxon>Sordariales</taxon>
        <taxon>Chaetomiaceae</taxon>
        <taxon>Chaetomium</taxon>
    </lineage>
</organism>
<dbReference type="InterPro" id="IPR036318">
    <property type="entry name" value="FAD-bd_PCMH-like_sf"/>
</dbReference>
<reference evidence="4" key="1">
    <citation type="journal article" date="2023" name="Mol. Phylogenet. Evol.">
        <title>Genome-scale phylogeny and comparative genomics of the fungal order Sordariales.</title>
        <authorList>
            <person name="Hensen N."/>
            <person name="Bonometti L."/>
            <person name="Westerberg I."/>
            <person name="Brannstrom I.O."/>
            <person name="Guillou S."/>
            <person name="Cros-Aarteil S."/>
            <person name="Calhoun S."/>
            <person name="Haridas S."/>
            <person name="Kuo A."/>
            <person name="Mondo S."/>
            <person name="Pangilinan J."/>
            <person name="Riley R."/>
            <person name="LaButti K."/>
            <person name="Andreopoulos B."/>
            <person name="Lipzen A."/>
            <person name="Chen C."/>
            <person name="Yan M."/>
            <person name="Daum C."/>
            <person name="Ng V."/>
            <person name="Clum A."/>
            <person name="Steindorff A."/>
            <person name="Ohm R.A."/>
            <person name="Martin F."/>
            <person name="Silar P."/>
            <person name="Natvig D.O."/>
            <person name="Lalanne C."/>
            <person name="Gautier V."/>
            <person name="Ament-Velasquez S.L."/>
            <person name="Kruys A."/>
            <person name="Hutchinson M.I."/>
            <person name="Powell A.J."/>
            <person name="Barry K."/>
            <person name="Miller A.N."/>
            <person name="Grigoriev I.V."/>
            <person name="Debuchy R."/>
            <person name="Gladieux P."/>
            <person name="Hiltunen Thoren M."/>
            <person name="Johannesson H."/>
        </authorList>
    </citation>
    <scope>NUCLEOTIDE SEQUENCE</scope>
    <source>
        <strain evidence="4">CBS 168.71</strain>
    </source>
</reference>
<comment type="similarity">
    <text evidence="1">Belongs to the oxygen-dependent FAD-linked oxidoreductase family.</text>
</comment>
<dbReference type="InterPro" id="IPR016169">
    <property type="entry name" value="FAD-bd_PCMH_sub2"/>
</dbReference>
<dbReference type="AlphaFoldDB" id="A0AAE0H8Z9"/>
<accession>A0AAE0H8Z9</accession>
<dbReference type="InterPro" id="IPR012951">
    <property type="entry name" value="BBE"/>
</dbReference>
<dbReference type="GeneID" id="87836538"/>
<dbReference type="InterPro" id="IPR016166">
    <property type="entry name" value="FAD-bd_PCMH"/>
</dbReference>
<dbReference type="PANTHER" id="PTHR13878">
    <property type="entry name" value="GULONOLACTONE OXIDASE"/>
    <property type="match status" value="1"/>
</dbReference>
<feature type="domain" description="FAD-binding PCMH-type" evidence="3">
    <location>
        <begin position="178"/>
        <end position="357"/>
    </location>
</feature>
<name>A0AAE0H8Z9_9PEZI</name>
<keyword evidence="2" id="KW-0560">Oxidoreductase</keyword>
<keyword evidence="5" id="KW-1185">Reference proteome</keyword>
<dbReference type="Proteomes" id="UP001278766">
    <property type="component" value="Unassembled WGS sequence"/>
</dbReference>
<gene>
    <name evidence="4" type="ORF">B0H64DRAFT_222858</name>
</gene>
<evidence type="ECO:0000256" key="1">
    <source>
        <dbReference type="ARBA" id="ARBA00005466"/>
    </source>
</evidence>
<dbReference type="InterPro" id="IPR050432">
    <property type="entry name" value="FAD-linked_Oxidoreductases_BP"/>
</dbReference>
<comment type="caution">
    <text evidence="4">The sequence shown here is derived from an EMBL/GenBank/DDBJ whole genome shotgun (WGS) entry which is preliminary data.</text>
</comment>
<protein>
    <recommendedName>
        <fullName evidence="3">FAD-binding PCMH-type domain-containing protein</fullName>
    </recommendedName>
</protein>
<dbReference type="GO" id="GO:0071949">
    <property type="term" value="F:FAD binding"/>
    <property type="evidence" value="ECO:0007669"/>
    <property type="project" value="InterPro"/>
</dbReference>
<evidence type="ECO:0000256" key="2">
    <source>
        <dbReference type="ARBA" id="ARBA00023002"/>
    </source>
</evidence>
<dbReference type="RefSeq" id="XP_062655678.1">
    <property type="nucleotide sequence ID" value="XM_062799590.1"/>
</dbReference>
<dbReference type="PANTHER" id="PTHR13878:SF91">
    <property type="entry name" value="FAD BINDING DOMAIN PROTEIN (AFU_ORTHOLOGUE AFUA_6G12070)-RELATED"/>
    <property type="match status" value="1"/>
</dbReference>
<dbReference type="Pfam" id="PF08031">
    <property type="entry name" value="BBE"/>
    <property type="match status" value="1"/>
</dbReference>
<dbReference type="Pfam" id="PF01565">
    <property type="entry name" value="FAD_binding_4"/>
    <property type="match status" value="1"/>
</dbReference>
<dbReference type="EMBL" id="JAUEPN010000007">
    <property type="protein sequence ID" value="KAK3292164.1"/>
    <property type="molecule type" value="Genomic_DNA"/>
</dbReference>
<dbReference type="PROSITE" id="PS51387">
    <property type="entry name" value="FAD_PCMH"/>
    <property type="match status" value="1"/>
</dbReference>
<dbReference type="Gene3D" id="3.30.465.10">
    <property type="match status" value="2"/>
</dbReference>